<proteinExistence type="inferred from homology"/>
<feature type="transmembrane region" description="Helical" evidence="24">
    <location>
        <begin position="580"/>
        <end position="598"/>
    </location>
</feature>
<dbReference type="SMART" id="SM00045">
    <property type="entry name" value="DAGKa"/>
    <property type="match status" value="1"/>
</dbReference>
<evidence type="ECO:0000259" key="29">
    <source>
        <dbReference type="PROSITE" id="PS50222"/>
    </source>
</evidence>
<dbReference type="FunFam" id="1.10.238.10:FF:000017">
    <property type="entry name" value="Diacylglycerol kinase"/>
    <property type="match status" value="1"/>
</dbReference>
<dbReference type="Gene3D" id="3.40.1690.20">
    <property type="match status" value="1"/>
</dbReference>
<gene>
    <name evidence="30" type="primary">Dgkb</name>
    <name evidence="30" type="ORF">T10_970</name>
</gene>
<keyword evidence="15" id="KW-0106">Calcium</keyword>
<keyword evidence="13" id="KW-0378">Hydrolase</keyword>
<dbReference type="CDD" id="cd20799">
    <property type="entry name" value="C1_DGK_typeI_rpt1"/>
    <property type="match status" value="1"/>
</dbReference>
<dbReference type="InterPro" id="IPR013083">
    <property type="entry name" value="Znf_RING/FYVE/PHD"/>
</dbReference>
<dbReference type="EMBL" id="JYDO01000074">
    <property type="protein sequence ID" value="KRZ72737.1"/>
    <property type="molecule type" value="Genomic_DNA"/>
</dbReference>
<dbReference type="GO" id="GO:0016887">
    <property type="term" value="F:ATP hydrolysis activity"/>
    <property type="evidence" value="ECO:0007669"/>
    <property type="project" value="InterPro"/>
</dbReference>
<evidence type="ECO:0000259" key="28">
    <source>
        <dbReference type="PROSITE" id="PS50146"/>
    </source>
</evidence>
<evidence type="ECO:0000256" key="1">
    <source>
        <dbReference type="ARBA" id="ARBA00001383"/>
    </source>
</evidence>
<keyword evidence="22 30" id="KW-0418">Kinase</keyword>
<comment type="cofactor">
    <cofactor evidence="2">
        <name>Zn(2+)</name>
        <dbReference type="ChEBI" id="CHEBI:29105"/>
    </cofactor>
</comment>
<dbReference type="InterPro" id="IPR017907">
    <property type="entry name" value="Znf_RING_CS"/>
</dbReference>
<dbReference type="Gene3D" id="1.10.238.10">
    <property type="entry name" value="EF-hand"/>
    <property type="match status" value="1"/>
</dbReference>
<dbReference type="InterPro" id="IPR046349">
    <property type="entry name" value="C1-like_sf"/>
</dbReference>
<keyword evidence="18 24" id="KW-1133">Transmembrane helix</keyword>
<dbReference type="Pfam" id="PF14513">
    <property type="entry name" value="DAG_kinase_N"/>
    <property type="match status" value="1"/>
</dbReference>
<dbReference type="Proteomes" id="UP000054843">
    <property type="component" value="Unassembled WGS sequence"/>
</dbReference>
<evidence type="ECO:0000256" key="5">
    <source>
        <dbReference type="ARBA" id="ARBA00010044"/>
    </source>
</evidence>
<keyword evidence="10" id="KW-0677">Repeat</keyword>
<dbReference type="PROSITE" id="PS00018">
    <property type="entry name" value="EF_HAND_1"/>
    <property type="match status" value="2"/>
</dbReference>
<dbReference type="FunFam" id="3.40.50.300:FF:000277">
    <property type="entry name" value="ATP-dependent zinc metalloprotease FtsH"/>
    <property type="match status" value="1"/>
</dbReference>
<feature type="domain" description="DAGKc" evidence="28">
    <location>
        <begin position="1641"/>
        <end position="1780"/>
    </location>
</feature>
<dbReference type="GO" id="GO:0034982">
    <property type="term" value="P:mitochondrial protein processing"/>
    <property type="evidence" value="ECO:0007669"/>
    <property type="project" value="TreeGrafter"/>
</dbReference>
<dbReference type="Pfam" id="PF01434">
    <property type="entry name" value="Peptidase_M41"/>
    <property type="match status" value="1"/>
</dbReference>
<evidence type="ECO:0000256" key="3">
    <source>
        <dbReference type="ARBA" id="ARBA00004141"/>
    </source>
</evidence>
<dbReference type="OrthoDB" id="1413014at2759"/>
<keyword evidence="16 22" id="KW-0067">ATP-binding</keyword>
<feature type="compositionally biased region" description="Low complexity" evidence="23">
    <location>
        <begin position="203"/>
        <end position="218"/>
    </location>
</feature>
<comment type="subcellular location">
    <subcellularLocation>
        <location evidence="3">Membrane</location>
        <topology evidence="3">Multi-pass membrane protein</topology>
    </subcellularLocation>
</comment>
<dbReference type="SMART" id="SM00046">
    <property type="entry name" value="DAGKc"/>
    <property type="match status" value="1"/>
</dbReference>
<dbReference type="GO" id="GO:0004176">
    <property type="term" value="F:ATP-dependent peptidase activity"/>
    <property type="evidence" value="ECO:0007669"/>
    <property type="project" value="InterPro"/>
</dbReference>
<evidence type="ECO:0000256" key="4">
    <source>
        <dbReference type="ARBA" id="ARBA00009280"/>
    </source>
</evidence>
<dbReference type="Pfam" id="PF00004">
    <property type="entry name" value="AAA"/>
    <property type="match status" value="1"/>
</dbReference>
<dbReference type="CDD" id="cd00051">
    <property type="entry name" value="EFh"/>
    <property type="match status" value="1"/>
</dbReference>
<feature type="chain" id="PRO_5012384740" description="Diacylglycerol kinase" evidence="25">
    <location>
        <begin position="16"/>
        <end position="2019"/>
    </location>
</feature>
<keyword evidence="17" id="KW-0809">Transit peptide</keyword>
<evidence type="ECO:0000256" key="13">
    <source>
        <dbReference type="ARBA" id="ARBA00022801"/>
    </source>
</evidence>
<dbReference type="PROSITE" id="PS00518">
    <property type="entry name" value="ZF_RING_1"/>
    <property type="match status" value="1"/>
</dbReference>
<keyword evidence="8 24" id="KW-0812">Transmembrane</keyword>
<keyword evidence="14" id="KW-0862">Zinc</keyword>
<evidence type="ECO:0000256" key="2">
    <source>
        <dbReference type="ARBA" id="ARBA00001947"/>
    </source>
</evidence>
<keyword evidence="9" id="KW-0479">Metal-binding</keyword>
<dbReference type="InterPro" id="IPR000756">
    <property type="entry name" value="Diacylglycerol_kin_accessory"/>
</dbReference>
<evidence type="ECO:0000256" key="22">
    <source>
        <dbReference type="RuleBase" id="RU361128"/>
    </source>
</evidence>
<dbReference type="InterPro" id="IPR027417">
    <property type="entry name" value="P-loop_NTPase"/>
</dbReference>
<dbReference type="SUPFAM" id="SSF47473">
    <property type="entry name" value="EF-hand"/>
    <property type="match status" value="2"/>
</dbReference>
<dbReference type="PROSITE" id="PS50222">
    <property type="entry name" value="EF_HAND_2"/>
    <property type="match status" value="1"/>
</dbReference>
<dbReference type="PROSITE" id="PS00479">
    <property type="entry name" value="ZF_DAG_PE_1"/>
    <property type="match status" value="2"/>
</dbReference>
<dbReference type="Pfam" id="PF00781">
    <property type="entry name" value="DAGK_cat"/>
    <property type="match status" value="1"/>
</dbReference>
<keyword evidence="7" id="KW-0645">Protease</keyword>
<keyword evidence="22" id="KW-0808">Transferase</keyword>
<dbReference type="GO" id="GO:0004222">
    <property type="term" value="F:metalloendopeptidase activity"/>
    <property type="evidence" value="ECO:0007669"/>
    <property type="project" value="InterPro"/>
</dbReference>
<dbReference type="PROSITE" id="PS50081">
    <property type="entry name" value="ZF_DAG_PE_2"/>
    <property type="match status" value="2"/>
</dbReference>
<dbReference type="InterPro" id="IPR037219">
    <property type="entry name" value="Peptidase_M41-like"/>
</dbReference>
<evidence type="ECO:0000256" key="6">
    <source>
        <dbReference type="ARBA" id="ARBA00010550"/>
    </source>
</evidence>
<evidence type="ECO:0000313" key="30">
    <source>
        <dbReference type="EMBL" id="KRZ72737.1"/>
    </source>
</evidence>
<dbReference type="SMART" id="SM00109">
    <property type="entry name" value="C1"/>
    <property type="match status" value="2"/>
</dbReference>
<protein>
    <recommendedName>
        <fullName evidence="22">Diacylglycerol kinase</fullName>
        <shortName evidence="22">DAG kinase</shortName>
        <ecNumber evidence="22">2.7.1.107</ecNumber>
    </recommendedName>
</protein>
<dbReference type="InterPro" id="IPR029477">
    <property type="entry name" value="DAG_kinase_typeI_N"/>
</dbReference>
<dbReference type="Gene3D" id="3.10.20.90">
    <property type="entry name" value="Phosphatidylinositol 3-kinase Catalytic Subunit, Chain A, domain 1"/>
    <property type="match status" value="1"/>
</dbReference>
<evidence type="ECO:0000256" key="23">
    <source>
        <dbReference type="SAM" id="MobiDB-lite"/>
    </source>
</evidence>
<dbReference type="GO" id="GO:0004143">
    <property type="term" value="F:ATP-dependent diacylglycerol kinase activity"/>
    <property type="evidence" value="ECO:0007669"/>
    <property type="project" value="UniProtKB-EC"/>
</dbReference>
<dbReference type="InterPro" id="IPR002219">
    <property type="entry name" value="PKC_DAG/PE"/>
</dbReference>
<dbReference type="InterPro" id="IPR003959">
    <property type="entry name" value="ATPase_AAA_core"/>
</dbReference>
<evidence type="ECO:0000256" key="21">
    <source>
        <dbReference type="PROSITE-ProRule" id="PRU00175"/>
    </source>
</evidence>
<dbReference type="GO" id="GO:0005745">
    <property type="term" value="C:m-AAA complex"/>
    <property type="evidence" value="ECO:0007669"/>
    <property type="project" value="TreeGrafter"/>
</dbReference>
<dbReference type="Pfam" id="PF13499">
    <property type="entry name" value="EF-hand_7"/>
    <property type="match status" value="1"/>
</dbReference>
<dbReference type="InterPro" id="IPR003593">
    <property type="entry name" value="AAA+_ATPase"/>
</dbReference>
<keyword evidence="20 24" id="KW-0472">Membrane</keyword>
<feature type="signal peptide" evidence="25">
    <location>
        <begin position="1"/>
        <end position="15"/>
    </location>
</feature>
<dbReference type="SMART" id="SM00382">
    <property type="entry name" value="AAA"/>
    <property type="match status" value="1"/>
</dbReference>
<dbReference type="PROSITE" id="PS50089">
    <property type="entry name" value="ZF_RING_2"/>
    <property type="match status" value="1"/>
</dbReference>
<dbReference type="SUPFAM" id="SSF52540">
    <property type="entry name" value="P-loop containing nucleoside triphosphate hydrolases"/>
    <property type="match status" value="1"/>
</dbReference>
<dbReference type="Gene3D" id="1.20.58.760">
    <property type="entry name" value="Peptidase M41"/>
    <property type="match status" value="1"/>
</dbReference>
<comment type="similarity">
    <text evidence="5">In the C-terminal section; belongs to the peptidase M41 family.</text>
</comment>
<dbReference type="FunFam" id="1.10.8.60:FF:000001">
    <property type="entry name" value="ATP-dependent zinc metalloprotease FtsH"/>
    <property type="match status" value="1"/>
</dbReference>
<feature type="domain" description="Phorbol-ester/DAG-type" evidence="26">
    <location>
        <begin position="1538"/>
        <end position="1584"/>
    </location>
</feature>
<dbReference type="Gene3D" id="1.10.238.110">
    <property type="entry name" value="Diacylglycerol kinase alpha"/>
    <property type="match status" value="2"/>
</dbReference>
<dbReference type="Gene3D" id="3.40.50.300">
    <property type="entry name" value="P-loop containing nucleotide triphosphate hydrolases"/>
    <property type="match status" value="1"/>
</dbReference>
<dbReference type="GO" id="GO:0005524">
    <property type="term" value="F:ATP binding"/>
    <property type="evidence" value="ECO:0007669"/>
    <property type="project" value="UniProtKB-KW"/>
</dbReference>
<feature type="transmembrane region" description="Helical" evidence="24">
    <location>
        <begin position="463"/>
        <end position="483"/>
    </location>
</feature>
<dbReference type="EC" id="2.7.1.107" evidence="22"/>
<dbReference type="Pfam" id="PF00130">
    <property type="entry name" value="C1_1"/>
    <property type="match status" value="1"/>
</dbReference>
<evidence type="ECO:0000256" key="14">
    <source>
        <dbReference type="ARBA" id="ARBA00022833"/>
    </source>
</evidence>
<evidence type="ECO:0000256" key="25">
    <source>
        <dbReference type="SAM" id="SignalP"/>
    </source>
</evidence>
<evidence type="ECO:0000256" key="10">
    <source>
        <dbReference type="ARBA" id="ARBA00022737"/>
    </source>
</evidence>
<dbReference type="Pfam" id="PF13923">
    <property type="entry name" value="zf-C3HC4_2"/>
    <property type="match status" value="1"/>
</dbReference>
<dbReference type="PANTHER" id="PTHR43655:SF8">
    <property type="entry name" value="PARAPLEGIN"/>
    <property type="match status" value="1"/>
</dbReference>
<organism evidence="30 31">
    <name type="scientific">Trichinella papuae</name>
    <dbReference type="NCBI Taxonomy" id="268474"/>
    <lineage>
        <taxon>Eukaryota</taxon>
        <taxon>Metazoa</taxon>
        <taxon>Ecdysozoa</taxon>
        <taxon>Nematoda</taxon>
        <taxon>Enoplea</taxon>
        <taxon>Dorylaimia</taxon>
        <taxon>Trichinellida</taxon>
        <taxon>Trichinellidae</taxon>
        <taxon>Trichinella</taxon>
    </lineage>
</organism>
<dbReference type="Pfam" id="PF17862">
    <property type="entry name" value="AAA_lid_3"/>
    <property type="match status" value="1"/>
</dbReference>
<dbReference type="InterPro" id="IPR017438">
    <property type="entry name" value="ATP-NAD_kinase_N"/>
</dbReference>
<evidence type="ECO:0000256" key="7">
    <source>
        <dbReference type="ARBA" id="ARBA00022670"/>
    </source>
</evidence>
<keyword evidence="25" id="KW-0732">Signal</keyword>
<sequence>LLFFLFPFSIMSTISDDSEKNSKTTNSTGKVWQMTAYERQRVRHDPITDDSVLSLSPRSLSSELMCPICLDMLKNTMTTKECLHRFCQDCITTALRSGNKECPTCRCKLVSKRSLRPDPNFDGIITKIYPSREEYDAMEAEAFDKMKKHHSTISLQRSIQEGMKFQSQLRRLNRFACMMDERERRRKRKESEITAANPKQKSSSENSSESPRASSSTSDRQFGFLIKPHPNMIFSKSFPSFLTEPRYLTSNVLVSIDHVIDYLAMRIRFDYEGSKNCTIVDQKLLDFLDRLANFDETKGCPVPCQLFIMSENSEMIRVDNEHSSIEMLSRKHCAENKPIELYFSYPELFSEDKPSSSSAETSVMQMLMVFTEFHLTYMRKPSMSSIISFRQHSFQKSVIRLLRRFYVPYLLHPVGHHRCLSLQFFTRFAAVRCFHKSAKFYQRNQSENPNDSNEKPKPPENNVSNFIVALLYAFTLAVCISYWSNSNIEDTYLIPWNMFVYEMLAKGEVEEVIVVPDSDIVTIRLYANAVIRNHVAPRRIYHMRVSEIHNFEENLRKAEESLGITAESAVSVVYHRNSTWPIILFATVFFFLLLRAFFRLGSRGGKATKFPVVNFYDSFRKARFRIVRPFVSSTVPRIHFSDVVGLSEAKVEVKEFVDYLKRPAAYTRLGAKLPKGALLLGPPGCGKTLLAKAVSTEASVPFLAINGTEFVEIIGGLGAARVRDLFKEAKRQMPCIIYIDEIDAIGRARRGDANYPSAFQSSEEEQTLNQLLVEMDGMDTTKGIIILASTNRPDILDKALLRRGRFDRHILIDLPTAKERAEIFEYYLKKIKLSTKINFENYLSDRTPGFSGADIKNVCNEAAIRAATLGKTGVELCDIEYALERAVIGSEKKSSVMTLKEKERIAYHESGHALVGWLLKYTKALLKLSIIPRTKNVTGMGFSQHAQSEKHLLTRDELMDRMCMALGGRAAENIVFGQVSSGAEDDLKKVTRTAYAMIKVFGMHEKIGPISFGRVSDEREGDFMRKPYSKKLQAMMDEEVALLVGQINKKAETILRNNREKLDLIAKKLLRCETIVYDDLVELIGEPPYGPKGGTLNEIQLPDNVMIETESDKNNFGNKISQMKYVECSVLVMWIMKVTDDNDYVCQSALMMTADPVFAFQLCLVESAKSFGKIVQFSMTSSACGRSIFCGKHVKWRKLTPAEFEKLHDRTKELKQVMVAFQDGGALAKYRRPNETVDFEGFKALLDLYLETDIPFDLCLHLFRSFIKDRTKDEEVAFQTTTQSNCKTNRGSLAASTISNTACTPSSRRSSFTLSENKLNIHDYIQRKCRNQEQHDSRLFFLGLTNDQSETSTCQCSAVVRLKDIDCYFSLLENGTPEEKLEYTFHLYDADGNGYLDSNEIECIIEQMMSVAEHLAWDTVELKPILRDMLLEIDYDADGTVSLEEWKRGGLTTIPLLVLLGIDSQALREDGTHMWRLKHFNKPTYCNLCMKRLVSFSGKQGLCCTLCKYTVHERCAGGAANNCISTYAKSKRETSIMIHHWVDSNCSERCVRCKKHIKALEGKRCRWCKGEIHQRCLNDWDVKCNLGKLAHHILPPTSLVPLVLTERRRSSSKSFKMGQNSSTNNGSLSSAMPSFEIDISPDTKPLLVLLNPKSGGKQGTKLYRKLQYLLNPRQVFLLDNNGPLEGLKMFQNISNMNILCCGGDGTVKWVLDAMDQINYGDNRPPVAVLPLGTGNDLSRCLNWGGGFAGKTGNDLIAFLKSIEKSRVVTLDRWETNLIENDDSEKGDAMPNNIITNYFSVGVDASIAHRFHTMREKYPEKFSSRMKNKLWYFEFATSESLQATCKNLHEYVEIHCDGSPLNLDSGPPLEGIAFLNIPSIYGGSNLWGRNASAAKSKRFWGIGSLGLRPNSESLTNSCNLLGNNQDMGDKKIEVVGIQSVISMGQVKAGLRTSAKRLAQCSSAIIKTKKRFPMQIDGEPWVQQPCTISIAHKNQVPMLQANKKAHLHKSFGCINQACSES</sequence>
<evidence type="ECO:0000256" key="20">
    <source>
        <dbReference type="ARBA" id="ARBA00023136"/>
    </source>
</evidence>
<dbReference type="Pfam" id="PF00609">
    <property type="entry name" value="DAGK_acc"/>
    <property type="match status" value="1"/>
</dbReference>
<evidence type="ECO:0000259" key="27">
    <source>
        <dbReference type="PROSITE" id="PS50089"/>
    </source>
</evidence>
<feature type="domain" description="Phorbol-ester/DAG-type" evidence="26">
    <location>
        <begin position="1472"/>
        <end position="1523"/>
    </location>
</feature>
<dbReference type="InterPro" id="IPR038199">
    <property type="entry name" value="DGK_typeI_N_sf"/>
</dbReference>
<evidence type="ECO:0000313" key="31">
    <source>
        <dbReference type="Proteomes" id="UP000054843"/>
    </source>
</evidence>
<keyword evidence="11 22" id="KW-0547">Nucleotide-binding</keyword>
<dbReference type="InterPro" id="IPR016064">
    <property type="entry name" value="NAD/diacylglycerol_kinase_sf"/>
</dbReference>
<dbReference type="PROSITE" id="PS50146">
    <property type="entry name" value="DAGK"/>
    <property type="match status" value="1"/>
</dbReference>
<name>A0A0V1MLL1_9BILA</name>
<keyword evidence="31" id="KW-1185">Reference proteome</keyword>
<comment type="similarity">
    <text evidence="4 22">Belongs to the eukaryotic diacylglycerol kinase family.</text>
</comment>
<dbReference type="SUPFAM" id="SSF111331">
    <property type="entry name" value="NAD kinase/diacylglycerol kinase-like"/>
    <property type="match status" value="1"/>
</dbReference>
<dbReference type="Gene3D" id="3.30.60.20">
    <property type="match status" value="2"/>
</dbReference>
<dbReference type="InterPro" id="IPR002048">
    <property type="entry name" value="EF_hand_dom"/>
</dbReference>
<dbReference type="PANTHER" id="PTHR43655">
    <property type="entry name" value="ATP-DEPENDENT PROTEASE"/>
    <property type="match status" value="1"/>
</dbReference>
<evidence type="ECO:0000256" key="11">
    <source>
        <dbReference type="ARBA" id="ARBA00022741"/>
    </source>
</evidence>
<feature type="non-terminal residue" evidence="30">
    <location>
        <position position="1"/>
    </location>
</feature>
<evidence type="ECO:0000256" key="16">
    <source>
        <dbReference type="ARBA" id="ARBA00022840"/>
    </source>
</evidence>
<dbReference type="Gene3D" id="2.60.200.40">
    <property type="match status" value="1"/>
</dbReference>
<dbReference type="InterPro" id="IPR018247">
    <property type="entry name" value="EF_Hand_1_Ca_BS"/>
</dbReference>
<feature type="domain" description="EF-hand" evidence="29">
    <location>
        <begin position="1376"/>
        <end position="1411"/>
    </location>
</feature>
<dbReference type="GO" id="GO:0008270">
    <property type="term" value="F:zinc ion binding"/>
    <property type="evidence" value="ECO:0007669"/>
    <property type="project" value="UniProtKB-KW"/>
</dbReference>
<evidence type="ECO:0000256" key="8">
    <source>
        <dbReference type="ARBA" id="ARBA00022692"/>
    </source>
</evidence>
<dbReference type="InterPro" id="IPR001841">
    <property type="entry name" value="Znf_RING"/>
</dbReference>
<dbReference type="InterPro" id="IPR000642">
    <property type="entry name" value="Peptidase_M41"/>
</dbReference>
<comment type="caution">
    <text evidence="30">The sequence shown here is derived from an EMBL/GenBank/DDBJ whole genome shotgun (WGS) entry which is preliminary data.</text>
</comment>
<dbReference type="GO" id="GO:0007200">
    <property type="term" value="P:phospholipase C-activating G protein-coupled receptor signaling pathway"/>
    <property type="evidence" value="ECO:0007669"/>
    <property type="project" value="InterPro"/>
</dbReference>
<dbReference type="Gene3D" id="3.30.40.10">
    <property type="entry name" value="Zinc/RING finger domain, C3HC4 (zinc finger)"/>
    <property type="match status" value="1"/>
</dbReference>
<dbReference type="SMART" id="SM00184">
    <property type="entry name" value="RING"/>
    <property type="match status" value="2"/>
</dbReference>
<keyword evidence="12 21" id="KW-0863">Zinc-finger</keyword>
<evidence type="ECO:0000256" key="12">
    <source>
        <dbReference type="ARBA" id="ARBA00022771"/>
    </source>
</evidence>
<dbReference type="GO" id="GO:0005509">
    <property type="term" value="F:calcium ion binding"/>
    <property type="evidence" value="ECO:0007669"/>
    <property type="project" value="InterPro"/>
</dbReference>
<comment type="similarity">
    <text evidence="6">In the N-terminal section; belongs to the AAA ATPase family.</text>
</comment>
<evidence type="ECO:0000256" key="19">
    <source>
        <dbReference type="ARBA" id="ARBA00023049"/>
    </source>
</evidence>
<comment type="catalytic activity">
    <reaction evidence="1 22">
        <text>a 1,2-diacyl-sn-glycerol + ATP = a 1,2-diacyl-sn-glycero-3-phosphate + ADP + H(+)</text>
        <dbReference type="Rhea" id="RHEA:10272"/>
        <dbReference type="ChEBI" id="CHEBI:15378"/>
        <dbReference type="ChEBI" id="CHEBI:17815"/>
        <dbReference type="ChEBI" id="CHEBI:30616"/>
        <dbReference type="ChEBI" id="CHEBI:58608"/>
        <dbReference type="ChEBI" id="CHEBI:456216"/>
        <dbReference type="EC" id="2.7.1.107"/>
    </reaction>
</comment>
<evidence type="ECO:0000259" key="26">
    <source>
        <dbReference type="PROSITE" id="PS50081"/>
    </source>
</evidence>
<dbReference type="InterPro" id="IPR001206">
    <property type="entry name" value="Diacylglycerol_kinase_cat_dom"/>
</dbReference>
<accession>A0A0V1MLL1</accession>
<evidence type="ECO:0000256" key="17">
    <source>
        <dbReference type="ARBA" id="ARBA00022946"/>
    </source>
</evidence>
<keyword evidence="19" id="KW-0482">Metalloprotease</keyword>
<dbReference type="SUPFAM" id="SSF140990">
    <property type="entry name" value="FtsH protease domain-like"/>
    <property type="match status" value="1"/>
</dbReference>
<dbReference type="InterPro" id="IPR011992">
    <property type="entry name" value="EF-hand-dom_pair"/>
</dbReference>
<feature type="domain" description="RING-type" evidence="27">
    <location>
        <begin position="66"/>
        <end position="106"/>
    </location>
</feature>
<dbReference type="InterPro" id="IPR050928">
    <property type="entry name" value="ATP-dep_Zn_Metalloprotease"/>
</dbReference>
<reference evidence="30 31" key="1">
    <citation type="submission" date="2015-01" db="EMBL/GenBank/DDBJ databases">
        <title>Evolution of Trichinella species and genotypes.</title>
        <authorList>
            <person name="Korhonen P.K."/>
            <person name="Edoardo P."/>
            <person name="Giuseppe L.R."/>
            <person name="Gasser R.B."/>
        </authorList>
    </citation>
    <scope>NUCLEOTIDE SEQUENCE [LARGE SCALE GENOMIC DNA]</scope>
    <source>
        <strain evidence="30">ISS1980</strain>
    </source>
</reference>
<evidence type="ECO:0000256" key="24">
    <source>
        <dbReference type="SAM" id="Phobius"/>
    </source>
</evidence>
<dbReference type="SMART" id="SM00054">
    <property type="entry name" value="EFh"/>
    <property type="match status" value="2"/>
</dbReference>
<dbReference type="SUPFAM" id="SSF57850">
    <property type="entry name" value="RING/U-box"/>
    <property type="match status" value="1"/>
</dbReference>
<dbReference type="Gene3D" id="1.10.8.60">
    <property type="match status" value="1"/>
</dbReference>
<evidence type="ECO:0000256" key="15">
    <source>
        <dbReference type="ARBA" id="ARBA00022837"/>
    </source>
</evidence>
<evidence type="ECO:0000256" key="9">
    <source>
        <dbReference type="ARBA" id="ARBA00022723"/>
    </source>
</evidence>
<dbReference type="Gene3D" id="3.40.50.10330">
    <property type="entry name" value="Probable inorganic polyphosphate/atp-NAD kinase, domain 1"/>
    <property type="match status" value="1"/>
</dbReference>
<dbReference type="CDD" id="cd19501">
    <property type="entry name" value="RecA-like_FtsH"/>
    <property type="match status" value="1"/>
</dbReference>
<dbReference type="InterPro" id="IPR041569">
    <property type="entry name" value="AAA_lid_3"/>
</dbReference>
<feature type="region of interest" description="Disordered" evidence="23">
    <location>
        <begin position="180"/>
        <end position="220"/>
    </location>
</feature>
<evidence type="ECO:0000256" key="18">
    <source>
        <dbReference type="ARBA" id="ARBA00022989"/>
    </source>
</evidence>
<dbReference type="SUPFAM" id="SSF57889">
    <property type="entry name" value="Cysteine-rich domain"/>
    <property type="match status" value="2"/>
</dbReference>